<dbReference type="HAMAP" id="MF_00361">
    <property type="entry name" value="NAD_kinase"/>
    <property type="match status" value="1"/>
</dbReference>
<sequence length="295" mass="31779">MMHFSSVGLIAKTGSEQVLESLRRVQTFLKSQELDFVLESASAKRLTYSGKVCNLGEMGDCCDLVIAVGGDGNILGAARALAPAGVPILGVNRGRLGFLADISPEDIETQIGAVLAGDFVTEDHFLLEGEVLGYAEIHSALNEVLIHTASMPKMIEFDLYINGEEVYAQHSDGLIISTPTGSTAYALSAGGPIMHPSLDAVVLVPMFPHTLTSRPLVIPGDFEMKVLIASPGDVEARVSFDSQVEFNIQAGDELFVRKMKTPLKLLHPPGHSFYDVCRSKLDWASRVGDKLHISD</sequence>
<protein>
    <recommendedName>
        <fullName evidence="8">NAD kinase</fullName>
        <ecNumber evidence="8">2.7.1.23</ecNumber>
    </recommendedName>
    <alternativeName>
        <fullName evidence="8">ATP-dependent NAD kinase</fullName>
    </alternativeName>
</protein>
<feature type="binding site" evidence="8">
    <location>
        <begin position="142"/>
        <end position="143"/>
    </location>
    <ligand>
        <name>NAD(+)</name>
        <dbReference type="ChEBI" id="CHEBI:57540"/>
    </ligand>
</feature>
<dbReference type="Proteomes" id="UP000316199">
    <property type="component" value="Unassembled WGS sequence"/>
</dbReference>
<dbReference type="GO" id="GO:0046872">
    <property type="term" value="F:metal ion binding"/>
    <property type="evidence" value="ECO:0007669"/>
    <property type="project" value="UniProtKB-UniRule"/>
</dbReference>
<dbReference type="PANTHER" id="PTHR20275:SF0">
    <property type="entry name" value="NAD KINASE"/>
    <property type="match status" value="1"/>
</dbReference>
<feature type="binding site" evidence="8">
    <location>
        <position position="170"/>
    </location>
    <ligand>
        <name>NAD(+)</name>
        <dbReference type="ChEBI" id="CHEBI:57540"/>
    </ligand>
</feature>
<dbReference type="EMBL" id="SHAG01000032">
    <property type="protein sequence ID" value="RZO75512.1"/>
    <property type="molecule type" value="Genomic_DNA"/>
</dbReference>
<keyword evidence="2 8" id="KW-0547">Nucleotide-binding</keyword>
<evidence type="ECO:0000256" key="1">
    <source>
        <dbReference type="ARBA" id="ARBA00022679"/>
    </source>
</evidence>
<feature type="binding site" evidence="8">
    <location>
        <position position="172"/>
    </location>
    <ligand>
        <name>NAD(+)</name>
        <dbReference type="ChEBI" id="CHEBI:57540"/>
    </ligand>
</feature>
<dbReference type="FunFam" id="2.60.200.30:FF:000009">
    <property type="entry name" value="Poly(P)/ATP NAD kinase"/>
    <property type="match status" value="1"/>
</dbReference>
<dbReference type="GO" id="GO:0051287">
    <property type="term" value="F:NAD binding"/>
    <property type="evidence" value="ECO:0007669"/>
    <property type="project" value="UniProtKB-ARBA"/>
</dbReference>
<keyword evidence="3 8" id="KW-0418">Kinase</keyword>
<comment type="cofactor">
    <cofactor evidence="8">
        <name>a divalent metal cation</name>
        <dbReference type="ChEBI" id="CHEBI:60240"/>
    </cofactor>
</comment>
<keyword evidence="1 8" id="KW-0808">Transferase</keyword>
<dbReference type="InterPro" id="IPR017437">
    <property type="entry name" value="ATP-NAD_kinase_PpnK-typ_C"/>
</dbReference>
<keyword evidence="5 8" id="KW-0521">NADP</keyword>
<feature type="binding site" evidence="8">
    <location>
        <begin position="183"/>
        <end position="188"/>
    </location>
    <ligand>
        <name>NAD(+)</name>
        <dbReference type="ChEBI" id="CHEBI:57540"/>
    </ligand>
</feature>
<feature type="binding site" evidence="8">
    <location>
        <position position="153"/>
    </location>
    <ligand>
        <name>NAD(+)</name>
        <dbReference type="ChEBI" id="CHEBI:57540"/>
    </ligand>
</feature>
<evidence type="ECO:0000256" key="5">
    <source>
        <dbReference type="ARBA" id="ARBA00022857"/>
    </source>
</evidence>
<feature type="binding site" evidence="8">
    <location>
        <position position="243"/>
    </location>
    <ligand>
        <name>NAD(+)</name>
        <dbReference type="ChEBI" id="CHEBI:57540"/>
    </ligand>
</feature>
<gene>
    <name evidence="8" type="primary">nadK</name>
    <name evidence="9" type="ORF">EVA68_06790</name>
</gene>
<dbReference type="Gene3D" id="3.40.50.10330">
    <property type="entry name" value="Probable inorganic polyphosphate/atp-NAD kinase, domain 1"/>
    <property type="match status" value="1"/>
</dbReference>
<dbReference type="Pfam" id="PF20143">
    <property type="entry name" value="NAD_kinase_C"/>
    <property type="match status" value="1"/>
</dbReference>
<dbReference type="GO" id="GO:0003951">
    <property type="term" value="F:NAD+ kinase activity"/>
    <property type="evidence" value="ECO:0007669"/>
    <property type="project" value="UniProtKB-UniRule"/>
</dbReference>
<feature type="active site" description="Proton acceptor" evidence="8">
    <location>
        <position position="71"/>
    </location>
</feature>
<comment type="catalytic activity">
    <reaction evidence="7 8">
        <text>NAD(+) + ATP = ADP + NADP(+) + H(+)</text>
        <dbReference type="Rhea" id="RHEA:18629"/>
        <dbReference type="ChEBI" id="CHEBI:15378"/>
        <dbReference type="ChEBI" id="CHEBI:30616"/>
        <dbReference type="ChEBI" id="CHEBI:57540"/>
        <dbReference type="ChEBI" id="CHEBI:58349"/>
        <dbReference type="ChEBI" id="CHEBI:456216"/>
        <dbReference type="EC" id="2.7.1.23"/>
    </reaction>
</comment>
<keyword evidence="6 8" id="KW-0520">NAD</keyword>
<dbReference type="NCBIfam" id="NF002306">
    <property type="entry name" value="PRK01231.1"/>
    <property type="match status" value="1"/>
</dbReference>
<dbReference type="GO" id="GO:0006741">
    <property type="term" value="P:NADP+ biosynthetic process"/>
    <property type="evidence" value="ECO:0007669"/>
    <property type="project" value="UniProtKB-UniRule"/>
</dbReference>
<dbReference type="Pfam" id="PF01513">
    <property type="entry name" value="NAD_kinase"/>
    <property type="match status" value="1"/>
</dbReference>
<evidence type="ECO:0000313" key="9">
    <source>
        <dbReference type="EMBL" id="RZO75512.1"/>
    </source>
</evidence>
<dbReference type="AlphaFoldDB" id="A0A520RZ41"/>
<dbReference type="EC" id="2.7.1.23" evidence="8"/>
<dbReference type="GO" id="GO:0019674">
    <property type="term" value="P:NAD+ metabolic process"/>
    <property type="evidence" value="ECO:0007669"/>
    <property type="project" value="InterPro"/>
</dbReference>
<comment type="subcellular location">
    <subcellularLocation>
        <location evidence="8">Cytoplasm</location>
    </subcellularLocation>
</comment>
<organism evidence="9 10">
    <name type="scientific">OM182 bacterium</name>
    <dbReference type="NCBI Taxonomy" id="2510334"/>
    <lineage>
        <taxon>Bacteria</taxon>
        <taxon>Pseudomonadati</taxon>
        <taxon>Pseudomonadota</taxon>
        <taxon>Gammaproteobacteria</taxon>
        <taxon>OMG group</taxon>
        <taxon>OM182 clade</taxon>
    </lineage>
</organism>
<evidence type="ECO:0000256" key="6">
    <source>
        <dbReference type="ARBA" id="ARBA00023027"/>
    </source>
</evidence>
<evidence type="ECO:0000256" key="8">
    <source>
        <dbReference type="HAMAP-Rule" id="MF_00361"/>
    </source>
</evidence>
<evidence type="ECO:0000256" key="7">
    <source>
        <dbReference type="ARBA" id="ARBA00047925"/>
    </source>
</evidence>
<comment type="similarity">
    <text evidence="8">Belongs to the NAD kinase family.</text>
</comment>
<keyword evidence="4 8" id="KW-0067">ATP-binding</keyword>
<dbReference type="SUPFAM" id="SSF111331">
    <property type="entry name" value="NAD kinase/diacylglycerol kinase-like"/>
    <property type="match status" value="1"/>
</dbReference>
<comment type="function">
    <text evidence="8">Involved in the regulation of the intracellular balance of NAD and NADP, and is a key enzyme in the biosynthesis of NADP. Catalyzes specifically the phosphorylation on 2'-hydroxyl of the adenosine moiety of NAD to yield NADP.</text>
</comment>
<reference evidence="9 10" key="1">
    <citation type="submission" date="2019-02" db="EMBL/GenBank/DDBJ databases">
        <title>Prokaryotic population dynamics and viral predation in marine succession experiment using metagenomics: the confinement effect.</title>
        <authorList>
            <person name="Haro-Moreno J.M."/>
            <person name="Rodriguez-Valera F."/>
            <person name="Lopez-Perez M."/>
        </authorList>
    </citation>
    <scope>NUCLEOTIDE SEQUENCE [LARGE SCALE GENOMIC DNA]</scope>
    <source>
        <strain evidence="9">MED-G157</strain>
    </source>
</reference>
<evidence type="ECO:0000256" key="2">
    <source>
        <dbReference type="ARBA" id="ARBA00022741"/>
    </source>
</evidence>
<evidence type="ECO:0000256" key="4">
    <source>
        <dbReference type="ARBA" id="ARBA00022840"/>
    </source>
</evidence>
<dbReference type="PANTHER" id="PTHR20275">
    <property type="entry name" value="NAD KINASE"/>
    <property type="match status" value="1"/>
</dbReference>
<accession>A0A520RZ41</accession>
<comment type="caution">
    <text evidence="8">Lacks conserved residue(s) required for the propagation of feature annotation.</text>
</comment>
<name>A0A520RZ41_9GAMM</name>
<dbReference type="InterPro" id="IPR016064">
    <property type="entry name" value="NAD/diacylglycerol_kinase_sf"/>
</dbReference>
<evidence type="ECO:0000313" key="10">
    <source>
        <dbReference type="Proteomes" id="UP000316199"/>
    </source>
</evidence>
<evidence type="ECO:0000256" key="3">
    <source>
        <dbReference type="ARBA" id="ARBA00022777"/>
    </source>
</evidence>
<dbReference type="Gene3D" id="2.60.200.30">
    <property type="entry name" value="Probable inorganic polyphosphate/atp-NAD kinase, domain 2"/>
    <property type="match status" value="1"/>
</dbReference>
<proteinExistence type="inferred from homology"/>
<dbReference type="InterPro" id="IPR017438">
    <property type="entry name" value="ATP-NAD_kinase_N"/>
</dbReference>
<comment type="caution">
    <text evidence="9">The sequence shown here is derived from an EMBL/GenBank/DDBJ whole genome shotgun (WGS) entry which is preliminary data.</text>
</comment>
<dbReference type="InterPro" id="IPR002504">
    <property type="entry name" value="NADK"/>
</dbReference>
<feature type="binding site" evidence="8">
    <location>
        <begin position="71"/>
        <end position="72"/>
    </location>
    <ligand>
        <name>NAD(+)</name>
        <dbReference type="ChEBI" id="CHEBI:57540"/>
    </ligand>
</feature>
<dbReference type="GO" id="GO:0005737">
    <property type="term" value="C:cytoplasm"/>
    <property type="evidence" value="ECO:0007669"/>
    <property type="project" value="UniProtKB-SubCell"/>
</dbReference>
<keyword evidence="8" id="KW-0963">Cytoplasm</keyword>
<dbReference type="GO" id="GO:0005524">
    <property type="term" value="F:ATP binding"/>
    <property type="evidence" value="ECO:0007669"/>
    <property type="project" value="UniProtKB-KW"/>
</dbReference>